<accession>A0ABV3DIA7</accession>
<evidence type="ECO:0008006" key="4">
    <source>
        <dbReference type="Google" id="ProtNLM"/>
    </source>
</evidence>
<name>A0ABV3DIA7_9ACTN</name>
<organism evidence="2 3">
    <name type="scientific">Streptodolium elevatio</name>
    <dbReference type="NCBI Taxonomy" id="3157996"/>
    <lineage>
        <taxon>Bacteria</taxon>
        <taxon>Bacillati</taxon>
        <taxon>Actinomycetota</taxon>
        <taxon>Actinomycetes</taxon>
        <taxon>Kitasatosporales</taxon>
        <taxon>Streptomycetaceae</taxon>
        <taxon>Streptodolium</taxon>
    </lineage>
</organism>
<protein>
    <recommendedName>
        <fullName evidence="4">DUF222 domain-containing protein</fullName>
    </recommendedName>
</protein>
<sequence length="97" mass="10347">MSIGADATWDAIVHGLDDPELRAQCQRDLMLRPVVETPRLAEAWAGVAADLAAAKQRAAEIAAHLREHGTLPDELTDATDTVGHDAEQARRLGRGAA</sequence>
<reference evidence="2 3" key="1">
    <citation type="submission" date="2024-06" db="EMBL/GenBank/DDBJ databases">
        <title>The Natural Products Discovery Center: Release of the First 8490 Sequenced Strains for Exploring Actinobacteria Biosynthetic Diversity.</title>
        <authorList>
            <person name="Kalkreuter E."/>
            <person name="Kautsar S.A."/>
            <person name="Yang D."/>
            <person name="Bader C.D."/>
            <person name="Teijaro C.N."/>
            <person name="Fluegel L."/>
            <person name="Davis C.M."/>
            <person name="Simpson J.R."/>
            <person name="Lauterbach L."/>
            <person name="Steele A.D."/>
            <person name="Gui C."/>
            <person name="Meng S."/>
            <person name="Li G."/>
            <person name="Viehrig K."/>
            <person name="Ye F."/>
            <person name="Su P."/>
            <person name="Kiefer A.F."/>
            <person name="Nichols A."/>
            <person name="Cepeda A.J."/>
            <person name="Yan W."/>
            <person name="Fan B."/>
            <person name="Jiang Y."/>
            <person name="Adhikari A."/>
            <person name="Zheng C.-J."/>
            <person name="Schuster L."/>
            <person name="Cowan T.M."/>
            <person name="Smanski M.J."/>
            <person name="Chevrette M.G."/>
            <person name="De Carvalho L.P.S."/>
            <person name="Shen B."/>
        </authorList>
    </citation>
    <scope>NUCLEOTIDE SEQUENCE [LARGE SCALE GENOMIC DNA]</scope>
    <source>
        <strain evidence="2 3">NPDC048946</strain>
    </source>
</reference>
<dbReference type="Proteomes" id="UP001551482">
    <property type="component" value="Unassembled WGS sequence"/>
</dbReference>
<keyword evidence="3" id="KW-1185">Reference proteome</keyword>
<feature type="region of interest" description="Disordered" evidence="1">
    <location>
        <begin position="70"/>
        <end position="97"/>
    </location>
</feature>
<dbReference type="EMBL" id="JBEZFP010000034">
    <property type="protein sequence ID" value="MEU8134934.1"/>
    <property type="molecule type" value="Genomic_DNA"/>
</dbReference>
<proteinExistence type="predicted"/>
<evidence type="ECO:0000313" key="3">
    <source>
        <dbReference type="Proteomes" id="UP001551482"/>
    </source>
</evidence>
<evidence type="ECO:0000313" key="2">
    <source>
        <dbReference type="EMBL" id="MEU8134934.1"/>
    </source>
</evidence>
<dbReference type="RefSeq" id="WP_358354033.1">
    <property type="nucleotide sequence ID" value="NZ_JBEZFP010000034.1"/>
</dbReference>
<evidence type="ECO:0000256" key="1">
    <source>
        <dbReference type="SAM" id="MobiDB-lite"/>
    </source>
</evidence>
<gene>
    <name evidence="2" type="ORF">AB0C36_15615</name>
</gene>
<comment type="caution">
    <text evidence="2">The sequence shown here is derived from an EMBL/GenBank/DDBJ whole genome shotgun (WGS) entry which is preliminary data.</text>
</comment>